<dbReference type="AlphaFoldDB" id="A0A0F9L7R3"/>
<name>A0A0F9L7R3_9ZZZZ</name>
<evidence type="ECO:0000313" key="2">
    <source>
        <dbReference type="EMBL" id="KKM89553.1"/>
    </source>
</evidence>
<dbReference type="InterPro" id="IPR012337">
    <property type="entry name" value="RNaseH-like_sf"/>
</dbReference>
<dbReference type="SUPFAM" id="SSF53098">
    <property type="entry name" value="Ribonuclease H-like"/>
    <property type="match status" value="1"/>
</dbReference>
<accession>A0A0F9L7R3</accession>
<comment type="caution">
    <text evidence="2">The sequence shown here is derived from an EMBL/GenBank/DDBJ whole genome shotgun (WGS) entry which is preliminary data.</text>
</comment>
<sequence>MRLNKISPDFIERMGVKSLLSNDSMLAFFKKFCEVVTSRMWKYKKPRNYKYSDIDFLRVFFLSEIIGRSIHDTSEKFNEHSLNSKRGRRRTFTDGRKRRMIPHQMEVNKYLRRIGLQRARNILRECLDEQLQEAFELNLISQKVNVLIDFTEHPYYGKREDKMIKGTNRQKGTKKMRHYLGFSLLSREVHLFAGLEQVATGQSKIPIIIKFLDHLLKLGFELKYVLMDREFYRAELIDDIERKGGHVLIPAKQYKKVKQVITEYLEGKHGRVRKYTFSTATAAKRRFWKDVYLIIKAKRGFSLQGVKRDYKSGEIALKDAHHRLFTIMTTEKPKGKTSSWASRTSLFYRRRWLIETGFSDLNRINRRWKSNYDNLRYLDMMARMLLYNSWKMNKTQIQNAAKKCGRKKAWTLNQNQNLLKKAFLSLEKKSQGVVG</sequence>
<dbReference type="GO" id="GO:0003677">
    <property type="term" value="F:DNA binding"/>
    <property type="evidence" value="ECO:0007669"/>
    <property type="project" value="InterPro"/>
</dbReference>
<organism evidence="2">
    <name type="scientific">marine sediment metagenome</name>
    <dbReference type="NCBI Taxonomy" id="412755"/>
    <lineage>
        <taxon>unclassified sequences</taxon>
        <taxon>metagenomes</taxon>
        <taxon>ecological metagenomes</taxon>
    </lineage>
</organism>
<dbReference type="InterPro" id="IPR002559">
    <property type="entry name" value="Transposase_11"/>
</dbReference>
<gene>
    <name evidence="2" type="ORF">LCGC14_1247530</name>
</gene>
<proteinExistence type="predicted"/>
<dbReference type="EMBL" id="LAZR01006801">
    <property type="protein sequence ID" value="KKM89553.1"/>
    <property type="molecule type" value="Genomic_DNA"/>
</dbReference>
<protein>
    <recommendedName>
        <fullName evidence="1">Transposase IS4-like domain-containing protein</fullName>
    </recommendedName>
</protein>
<evidence type="ECO:0000259" key="1">
    <source>
        <dbReference type="Pfam" id="PF01609"/>
    </source>
</evidence>
<dbReference type="Pfam" id="PF01609">
    <property type="entry name" value="DDE_Tnp_1"/>
    <property type="match status" value="1"/>
</dbReference>
<feature type="domain" description="Transposase IS4-like" evidence="1">
    <location>
        <begin position="145"/>
        <end position="388"/>
    </location>
</feature>
<dbReference type="GO" id="GO:0006313">
    <property type="term" value="P:DNA transposition"/>
    <property type="evidence" value="ECO:0007669"/>
    <property type="project" value="InterPro"/>
</dbReference>
<dbReference type="GO" id="GO:0004803">
    <property type="term" value="F:transposase activity"/>
    <property type="evidence" value="ECO:0007669"/>
    <property type="project" value="InterPro"/>
</dbReference>
<reference evidence="2" key="1">
    <citation type="journal article" date="2015" name="Nature">
        <title>Complex archaea that bridge the gap between prokaryotes and eukaryotes.</title>
        <authorList>
            <person name="Spang A."/>
            <person name="Saw J.H."/>
            <person name="Jorgensen S.L."/>
            <person name="Zaremba-Niedzwiedzka K."/>
            <person name="Martijn J."/>
            <person name="Lind A.E."/>
            <person name="van Eijk R."/>
            <person name="Schleper C."/>
            <person name="Guy L."/>
            <person name="Ettema T.J."/>
        </authorList>
    </citation>
    <scope>NUCLEOTIDE SEQUENCE</scope>
</reference>